<accession>A0A915J968</accession>
<proteinExistence type="predicted"/>
<organism evidence="1 2">
    <name type="scientific">Romanomermis culicivorax</name>
    <name type="common">Nematode worm</name>
    <dbReference type="NCBI Taxonomy" id="13658"/>
    <lineage>
        <taxon>Eukaryota</taxon>
        <taxon>Metazoa</taxon>
        <taxon>Ecdysozoa</taxon>
        <taxon>Nematoda</taxon>
        <taxon>Enoplea</taxon>
        <taxon>Dorylaimia</taxon>
        <taxon>Mermithida</taxon>
        <taxon>Mermithoidea</taxon>
        <taxon>Mermithidae</taxon>
        <taxon>Romanomermis</taxon>
    </lineage>
</organism>
<protein>
    <submittedName>
        <fullName evidence="2">Uncharacterized protein</fullName>
    </submittedName>
</protein>
<keyword evidence="1" id="KW-1185">Reference proteome</keyword>
<reference evidence="2" key="1">
    <citation type="submission" date="2022-11" db="UniProtKB">
        <authorList>
            <consortium name="WormBaseParasite"/>
        </authorList>
    </citation>
    <scope>IDENTIFICATION</scope>
</reference>
<name>A0A915J968_ROMCU</name>
<sequence length="117" mass="13486">MNHCFLPLFFCEKNCPLFKGGKVCSSNTQCCERQRCDQETGFCRWIEIGEKLNSDKVCAKDFNCPSEYVCIKKRCVFKGPKYAHMFPIGEITGKCSSNDNCPAEFYCKLDRETCYRA</sequence>
<evidence type="ECO:0000313" key="2">
    <source>
        <dbReference type="WBParaSite" id="nRc.2.0.1.t22249-RA"/>
    </source>
</evidence>
<dbReference type="WBParaSite" id="nRc.2.0.1.t22249-RA">
    <property type="protein sequence ID" value="nRc.2.0.1.t22249-RA"/>
    <property type="gene ID" value="nRc.2.0.1.g22249"/>
</dbReference>
<dbReference type="Proteomes" id="UP000887565">
    <property type="component" value="Unplaced"/>
</dbReference>
<evidence type="ECO:0000313" key="1">
    <source>
        <dbReference type="Proteomes" id="UP000887565"/>
    </source>
</evidence>
<dbReference type="AlphaFoldDB" id="A0A915J968"/>